<gene>
    <name evidence="1" type="ORF">DHETER_LOCUS5380</name>
</gene>
<reference evidence="1" key="1">
    <citation type="submission" date="2021-06" db="EMBL/GenBank/DDBJ databases">
        <authorList>
            <person name="Kallberg Y."/>
            <person name="Tangrot J."/>
            <person name="Rosling A."/>
        </authorList>
    </citation>
    <scope>NUCLEOTIDE SEQUENCE</scope>
    <source>
        <strain evidence="1">IL203A</strain>
    </source>
</reference>
<evidence type="ECO:0000313" key="2">
    <source>
        <dbReference type="Proteomes" id="UP000789702"/>
    </source>
</evidence>
<evidence type="ECO:0000313" key="1">
    <source>
        <dbReference type="EMBL" id="CAG8554717.1"/>
    </source>
</evidence>
<organism evidence="1 2">
    <name type="scientific">Dentiscutata heterogama</name>
    <dbReference type="NCBI Taxonomy" id="1316150"/>
    <lineage>
        <taxon>Eukaryota</taxon>
        <taxon>Fungi</taxon>
        <taxon>Fungi incertae sedis</taxon>
        <taxon>Mucoromycota</taxon>
        <taxon>Glomeromycotina</taxon>
        <taxon>Glomeromycetes</taxon>
        <taxon>Diversisporales</taxon>
        <taxon>Gigasporaceae</taxon>
        <taxon>Dentiscutata</taxon>
    </lineage>
</organism>
<protein>
    <submittedName>
        <fullName evidence="1">15110_t:CDS:1</fullName>
    </submittedName>
</protein>
<dbReference type="EMBL" id="CAJVPU010005954">
    <property type="protein sequence ID" value="CAG8554717.1"/>
    <property type="molecule type" value="Genomic_DNA"/>
</dbReference>
<comment type="caution">
    <text evidence="1">The sequence shown here is derived from an EMBL/GenBank/DDBJ whole genome shotgun (WGS) entry which is preliminary data.</text>
</comment>
<proteinExistence type="predicted"/>
<sequence length="49" mass="5796">MNELMNILPEDENESVIDVENQTDNKENTTDETDDKNLIDYEYVMDKNN</sequence>
<keyword evidence="2" id="KW-1185">Reference proteome</keyword>
<accession>A0ACA9LX46</accession>
<name>A0ACA9LX46_9GLOM</name>
<dbReference type="Proteomes" id="UP000789702">
    <property type="component" value="Unassembled WGS sequence"/>
</dbReference>